<sequence length="330" mass="37447">MAVVLLSDNNIDDWTMKITGNDSSYSIETTYDEDKVDESFGIGLYDAPVHISNHSLHHSATINENQSLTAYLWVSNQMTSENDFLVFLLSDYEQVPFIFGDERKKEILHSIHLEPFEEDFFRFEIDPLTRGEHDVEIVLVMRPYEHSLEKSFRRSTDFSYLGSKRLSIFVDSEDYPTVTYANSSVISSVPCNPDYPINDGLLITRTPCSTTGWFTEDVTPGERLDYWINAAADEDYPVTFALIPFVDFVQVPLRVDDSVSTIFCSLKAGEKISLPASIIVPEEEGVHELFVLWVPAPYQQMEVSEGISRDIGQWPWSEPSVRIGLNVSGV</sequence>
<dbReference type="GeneID" id="79950523"/>
<evidence type="ECO:0000313" key="1">
    <source>
        <dbReference type="EMBL" id="WFN36268.1"/>
    </source>
</evidence>
<dbReference type="EMBL" id="CP091092">
    <property type="protein sequence ID" value="WFN36268.1"/>
    <property type="molecule type" value="Genomic_DNA"/>
</dbReference>
<accession>A0AAF0JTG5</accession>
<proteinExistence type="predicted"/>
<keyword evidence="2" id="KW-1185">Reference proteome</keyword>
<gene>
    <name evidence="1" type="ORF">L1994_08955</name>
</gene>
<evidence type="ECO:0000313" key="2">
    <source>
        <dbReference type="Proteomes" id="UP001218895"/>
    </source>
</evidence>
<dbReference type="KEGG" id="manq:L1994_08955"/>
<protein>
    <submittedName>
        <fullName evidence="1">Uncharacterized protein</fullName>
    </submittedName>
</protein>
<dbReference type="AlphaFoldDB" id="A0AAF0JTG5"/>
<dbReference type="Proteomes" id="UP001218895">
    <property type="component" value="Chromosome"/>
</dbReference>
<reference evidence="1" key="1">
    <citation type="submission" date="2022-01" db="EMBL/GenBank/DDBJ databases">
        <title>Complete genome of Methanomicrobium antiquum DSM 21220.</title>
        <authorList>
            <person name="Chen S.-C."/>
            <person name="You Y.-T."/>
            <person name="Zhou Y.-Z."/>
            <person name="Lai M.-C."/>
        </authorList>
    </citation>
    <scope>NUCLEOTIDE SEQUENCE</scope>
    <source>
        <strain evidence="1">DSM 21220</strain>
    </source>
</reference>
<organism evidence="1 2">
    <name type="scientific">Methanomicrobium antiquum</name>
    <dbReference type="NCBI Taxonomy" id="487686"/>
    <lineage>
        <taxon>Archaea</taxon>
        <taxon>Methanobacteriati</taxon>
        <taxon>Methanobacteriota</taxon>
        <taxon>Stenosarchaea group</taxon>
        <taxon>Methanomicrobia</taxon>
        <taxon>Methanomicrobiales</taxon>
        <taxon>Methanomicrobiaceae</taxon>
        <taxon>Methanomicrobium</taxon>
    </lineage>
</organism>
<dbReference type="RefSeq" id="WP_278099106.1">
    <property type="nucleotide sequence ID" value="NZ_CP091092.1"/>
</dbReference>
<name>A0AAF0JTG5_9EURY</name>